<feature type="domain" description="ABC-type transport auxiliary lipoprotein component" evidence="2">
    <location>
        <begin position="43"/>
        <end position="204"/>
    </location>
</feature>
<keyword evidence="4" id="KW-1185">Reference proteome</keyword>
<gene>
    <name evidence="3" type="ORF">QB898_08860</name>
</gene>
<dbReference type="SUPFAM" id="SSF159594">
    <property type="entry name" value="XCC0632-like"/>
    <property type="match status" value="1"/>
</dbReference>
<proteinExistence type="predicted"/>
<dbReference type="EMBL" id="JARVII010000017">
    <property type="protein sequence ID" value="MDG9699815.1"/>
    <property type="molecule type" value="Genomic_DNA"/>
</dbReference>
<evidence type="ECO:0000259" key="2">
    <source>
        <dbReference type="Pfam" id="PF03886"/>
    </source>
</evidence>
<evidence type="ECO:0000313" key="3">
    <source>
        <dbReference type="EMBL" id="MDG9699815.1"/>
    </source>
</evidence>
<feature type="signal peptide" evidence="1">
    <location>
        <begin position="1"/>
        <end position="27"/>
    </location>
</feature>
<dbReference type="Proteomes" id="UP001237156">
    <property type="component" value="Unassembled WGS sequence"/>
</dbReference>
<comment type="caution">
    <text evidence="3">The sequence shown here is derived from an EMBL/GenBank/DDBJ whole genome shotgun (WGS) entry which is preliminary data.</text>
</comment>
<keyword evidence="3" id="KW-0449">Lipoprotein</keyword>
<protein>
    <submittedName>
        <fullName evidence="3">ABC-type transport auxiliary lipoprotein family protein</fullName>
    </submittedName>
</protein>
<accession>A0AAW6RK01</accession>
<keyword evidence="1" id="KW-0732">Signal</keyword>
<dbReference type="Gene3D" id="3.40.50.10610">
    <property type="entry name" value="ABC-type transport auxiliary lipoprotein component"/>
    <property type="match status" value="1"/>
</dbReference>
<dbReference type="AlphaFoldDB" id="A0AAW6RK01"/>
<dbReference type="RefSeq" id="WP_279524651.1">
    <property type="nucleotide sequence ID" value="NZ_JARVII010000017.1"/>
</dbReference>
<name>A0AAW6RK01_9BURK</name>
<evidence type="ECO:0000313" key="4">
    <source>
        <dbReference type="Proteomes" id="UP001237156"/>
    </source>
</evidence>
<reference evidence="3 4" key="1">
    <citation type="submission" date="2023-04" db="EMBL/GenBank/DDBJ databases">
        <title>Ottowia paracancer sp. nov., isolated from human stomach.</title>
        <authorList>
            <person name="Song Y."/>
        </authorList>
    </citation>
    <scope>NUCLEOTIDE SEQUENCE [LARGE SCALE GENOMIC DNA]</scope>
    <source>
        <strain evidence="3 4">10c7w1</strain>
    </source>
</reference>
<dbReference type="InterPro" id="IPR005586">
    <property type="entry name" value="ABC_trans_aux"/>
</dbReference>
<organism evidence="3 4">
    <name type="scientific">Ottowia cancrivicina</name>
    <dbReference type="NCBI Taxonomy" id="3040346"/>
    <lineage>
        <taxon>Bacteria</taxon>
        <taxon>Pseudomonadati</taxon>
        <taxon>Pseudomonadota</taxon>
        <taxon>Betaproteobacteria</taxon>
        <taxon>Burkholderiales</taxon>
        <taxon>Comamonadaceae</taxon>
        <taxon>Ottowia</taxon>
    </lineage>
</organism>
<dbReference type="Pfam" id="PF03886">
    <property type="entry name" value="ABC_trans_aux"/>
    <property type="match status" value="1"/>
</dbReference>
<feature type="chain" id="PRO_5043577434" evidence="1">
    <location>
        <begin position="28"/>
        <end position="216"/>
    </location>
</feature>
<sequence length="216" mass="22711">MNQTAAPSRAFAPAWAWVLALAAALLAACSTPLPDKPARPASYDLGLPAAAAASGAASQPPLALPAVTAPAALDSPAMLYRLAYKNEADQPRPYARARWSMSPPELLTQRLRETLAASRPVVGAGEGLAAAELRVHLDDFSQVFEAENRSHARIQIRATLIAPRASQRLLGQRTFTVQRPAPTPDAAGGAKAMREAADAAIADLAAWLDRLSRPAP</sequence>
<evidence type="ECO:0000256" key="1">
    <source>
        <dbReference type="SAM" id="SignalP"/>
    </source>
</evidence>